<evidence type="ECO:0000313" key="3">
    <source>
        <dbReference type="Proteomes" id="UP001153712"/>
    </source>
</evidence>
<protein>
    <recommendedName>
        <fullName evidence="4">Programmed cell death protein 7</fullName>
    </recommendedName>
</protein>
<dbReference type="InterPro" id="IPR031974">
    <property type="entry name" value="PDCD7"/>
</dbReference>
<dbReference type="OrthoDB" id="2289628at2759"/>
<sequence length="374" mass="43511">MNFLKYQNFSNRNVNIEVPVLMDPRTNVLQSIYNQTNDEIWIDSWLQQNNVYHPIPKIKVNKAGGSIVPINEAQSSLKECLMLLDKLTKTHQELESNVEIISSNDWKEKTVEIGQIKDQFTKIMSKFENGDAIFALKKTIDKRKKKRSNQKKNKEFKKRIEEEKIQIREKLHKSIDQWLTKKKEDDEKLKMEEDMQKDADCVLAEVTKKKSDARKQMALIGSLAKLRFIRHHMAVQRGEKPSLEDQNAFNITVVKLKDMWESSLKTYITEEQGLKLMLEKNATEDSRTAELAKERKLLEDWHTVFFGPRQIISQDNAIYWALTAAERDMETFIAIRKSWDTFLVSPANEMGSKIPVGWVLPSANESWANYLSSG</sequence>
<proteinExistence type="predicted"/>
<keyword evidence="3" id="KW-1185">Reference proteome</keyword>
<dbReference type="EMBL" id="OU900108">
    <property type="protein sequence ID" value="CAG9858037.1"/>
    <property type="molecule type" value="Genomic_DNA"/>
</dbReference>
<feature type="coiled-coil region" evidence="1">
    <location>
        <begin position="77"/>
        <end position="104"/>
    </location>
</feature>
<evidence type="ECO:0008006" key="4">
    <source>
        <dbReference type="Google" id="ProtNLM"/>
    </source>
</evidence>
<evidence type="ECO:0000256" key="1">
    <source>
        <dbReference type="SAM" id="Coils"/>
    </source>
</evidence>
<dbReference type="AlphaFoldDB" id="A0A9N9TKJ5"/>
<evidence type="ECO:0000313" key="2">
    <source>
        <dbReference type="EMBL" id="CAG9858037.1"/>
    </source>
</evidence>
<organism evidence="2 3">
    <name type="scientific">Phyllotreta striolata</name>
    <name type="common">Striped flea beetle</name>
    <name type="synonym">Crioceris striolata</name>
    <dbReference type="NCBI Taxonomy" id="444603"/>
    <lineage>
        <taxon>Eukaryota</taxon>
        <taxon>Metazoa</taxon>
        <taxon>Ecdysozoa</taxon>
        <taxon>Arthropoda</taxon>
        <taxon>Hexapoda</taxon>
        <taxon>Insecta</taxon>
        <taxon>Pterygota</taxon>
        <taxon>Neoptera</taxon>
        <taxon>Endopterygota</taxon>
        <taxon>Coleoptera</taxon>
        <taxon>Polyphaga</taxon>
        <taxon>Cucujiformia</taxon>
        <taxon>Chrysomeloidea</taxon>
        <taxon>Chrysomelidae</taxon>
        <taxon>Galerucinae</taxon>
        <taxon>Alticini</taxon>
        <taxon>Phyllotreta</taxon>
    </lineage>
</organism>
<dbReference type="Pfam" id="PF16021">
    <property type="entry name" value="PDCD7"/>
    <property type="match status" value="1"/>
</dbReference>
<dbReference type="PANTHER" id="PTHR48190:SF2">
    <property type="entry name" value="PROGRAMMED CELL DEATH PROTEIN 7"/>
    <property type="match status" value="1"/>
</dbReference>
<dbReference type="PANTHER" id="PTHR48190">
    <property type="entry name" value="PROGRAMMED CELL DEATH PROTEIN 7"/>
    <property type="match status" value="1"/>
</dbReference>
<reference evidence="2" key="1">
    <citation type="submission" date="2022-01" db="EMBL/GenBank/DDBJ databases">
        <authorList>
            <person name="King R."/>
        </authorList>
    </citation>
    <scope>NUCLEOTIDE SEQUENCE</scope>
</reference>
<dbReference type="Proteomes" id="UP001153712">
    <property type="component" value="Chromosome 15"/>
</dbReference>
<gene>
    <name evidence="2" type="ORF">PHYEVI_LOCUS4430</name>
</gene>
<accession>A0A9N9TKJ5</accession>
<dbReference type="InterPro" id="IPR052831">
    <property type="entry name" value="Apoptosis_promoter"/>
</dbReference>
<dbReference type="GO" id="GO:0005689">
    <property type="term" value="C:U12-type spliceosomal complex"/>
    <property type="evidence" value="ECO:0007669"/>
    <property type="project" value="TreeGrafter"/>
</dbReference>
<name>A0A9N9TKJ5_PHYSR</name>
<keyword evidence="1" id="KW-0175">Coiled coil</keyword>
<feature type="coiled-coil region" evidence="1">
    <location>
        <begin position="146"/>
        <end position="177"/>
    </location>
</feature>